<dbReference type="PROSITE" id="PS00020">
    <property type="entry name" value="ACTININ_2"/>
    <property type="match status" value="1"/>
</dbReference>
<dbReference type="AlphaFoldDB" id="A0A1V4KPL7"/>
<dbReference type="SUPFAM" id="SSF46966">
    <property type="entry name" value="Spectrin repeat"/>
    <property type="match status" value="2"/>
</dbReference>
<feature type="domain" description="Calponin-homology (CH)" evidence="3">
    <location>
        <begin position="83"/>
        <end position="200"/>
    </location>
</feature>
<comment type="caution">
    <text evidence="4">The sequence shown here is derived from an EMBL/GenBank/DDBJ whole genome shotgun (WGS) entry which is preliminary data.</text>
</comment>
<name>A0A1V4KPL7_PATFA</name>
<dbReference type="Pfam" id="PF00307">
    <property type="entry name" value="CH"/>
    <property type="match status" value="3"/>
</dbReference>
<proteinExistence type="predicted"/>
<dbReference type="InterPro" id="IPR001715">
    <property type="entry name" value="CH_dom"/>
</dbReference>
<keyword evidence="1" id="KW-0677">Repeat</keyword>
<dbReference type="GO" id="GO:0003779">
    <property type="term" value="F:actin binding"/>
    <property type="evidence" value="ECO:0007669"/>
    <property type="project" value="UniProtKB-KW"/>
</dbReference>
<evidence type="ECO:0000259" key="3">
    <source>
        <dbReference type="PROSITE" id="PS50021"/>
    </source>
</evidence>
<dbReference type="STRING" id="372326.A0A1V4KPL7"/>
<accession>A0A1V4KPL7</accession>
<dbReference type="InterPro" id="IPR036872">
    <property type="entry name" value="CH_dom_sf"/>
</dbReference>
<dbReference type="Gene3D" id="1.20.58.60">
    <property type="match status" value="1"/>
</dbReference>
<feature type="domain" description="Calponin-homology (CH)" evidence="3">
    <location>
        <begin position="1"/>
        <end position="61"/>
    </location>
</feature>
<sequence length="367" mass="42641">MLIDMNRVYRQSNLENLDQAFTVAERDLGVTRLLDPEDVDVPQPDEKSIITYVSSLYDAMPRVPEVQDGVKANELQLRWQEYYELVTVLLQWLRQHTVLFEERRFPTSYEEIEAQRHVNDLYEDLRDGHNLISLLEVLSGDTLPREKGRMRFHKLQNVQIALNYLKHRQVKLVNIRNDDIADGNPKLTLGLIWTIILHFQISDIQVTGQSEDMTAKEKLLLWSQRMVEDYQGLRCDNFTTSWRDGRLFNAIIHRHKVYRLHERLVAIRTEFNLRLKSGVAAVPAQRARAEPDEAPLRYLQDLLGWVEENQRRLAAAEWGVDLPTVEAQLGGHRGLHHSIEEFRAKIERARADEVSGDPALGSQRARG</sequence>
<keyword evidence="2" id="KW-0009">Actin-binding</keyword>
<dbReference type="PANTHER" id="PTHR11915">
    <property type="entry name" value="SPECTRIN/FILAMIN RELATED CYTOSKELETAL PROTEIN"/>
    <property type="match status" value="1"/>
</dbReference>
<evidence type="ECO:0000313" key="4">
    <source>
        <dbReference type="EMBL" id="OPJ85727.1"/>
    </source>
</evidence>
<dbReference type="Proteomes" id="UP000190648">
    <property type="component" value="Unassembled WGS sequence"/>
</dbReference>
<dbReference type="PROSITE" id="PS50021">
    <property type="entry name" value="CH"/>
    <property type="match status" value="3"/>
</dbReference>
<evidence type="ECO:0000256" key="1">
    <source>
        <dbReference type="ARBA" id="ARBA00022737"/>
    </source>
</evidence>
<feature type="domain" description="Calponin-homology (CH)" evidence="3">
    <location>
        <begin position="213"/>
        <end position="351"/>
    </location>
</feature>
<organism evidence="4 5">
    <name type="scientific">Patagioenas fasciata monilis</name>
    <dbReference type="NCBI Taxonomy" id="372326"/>
    <lineage>
        <taxon>Eukaryota</taxon>
        <taxon>Metazoa</taxon>
        <taxon>Chordata</taxon>
        <taxon>Craniata</taxon>
        <taxon>Vertebrata</taxon>
        <taxon>Euteleostomi</taxon>
        <taxon>Archelosauria</taxon>
        <taxon>Archosauria</taxon>
        <taxon>Dinosauria</taxon>
        <taxon>Saurischia</taxon>
        <taxon>Theropoda</taxon>
        <taxon>Coelurosauria</taxon>
        <taxon>Aves</taxon>
        <taxon>Neognathae</taxon>
        <taxon>Neoaves</taxon>
        <taxon>Columbimorphae</taxon>
        <taxon>Columbiformes</taxon>
        <taxon>Columbidae</taxon>
        <taxon>Patagioenas</taxon>
    </lineage>
</organism>
<dbReference type="OrthoDB" id="18853at2759"/>
<dbReference type="SMART" id="SM00033">
    <property type="entry name" value="CH"/>
    <property type="match status" value="1"/>
</dbReference>
<dbReference type="SUPFAM" id="SSF47576">
    <property type="entry name" value="Calponin-homology domain, CH-domain"/>
    <property type="match status" value="2"/>
</dbReference>
<keyword evidence="5" id="KW-1185">Reference proteome</keyword>
<reference evidence="4 5" key="1">
    <citation type="submission" date="2016-02" db="EMBL/GenBank/DDBJ databases">
        <title>Band-tailed pigeon sequencing and assembly.</title>
        <authorList>
            <person name="Soares A.E."/>
            <person name="Novak B.J."/>
            <person name="Rice E.S."/>
            <person name="O'Connell B."/>
            <person name="Chang D."/>
            <person name="Weber S."/>
            <person name="Shapiro B."/>
        </authorList>
    </citation>
    <scope>NUCLEOTIDE SEQUENCE [LARGE SCALE GENOMIC DNA]</scope>
    <source>
        <strain evidence="4">BTP2013</strain>
        <tissue evidence="4">Blood</tissue>
    </source>
</reference>
<dbReference type="InterPro" id="IPR001589">
    <property type="entry name" value="Actinin_actin-bd_CS"/>
</dbReference>
<evidence type="ECO:0000313" key="5">
    <source>
        <dbReference type="Proteomes" id="UP000190648"/>
    </source>
</evidence>
<evidence type="ECO:0000256" key="2">
    <source>
        <dbReference type="ARBA" id="ARBA00023203"/>
    </source>
</evidence>
<dbReference type="CDD" id="cd21188">
    <property type="entry name" value="CH_PLEC-like_rpt1"/>
    <property type="match status" value="1"/>
</dbReference>
<dbReference type="Gene3D" id="1.10.418.10">
    <property type="entry name" value="Calponin-like domain"/>
    <property type="match status" value="3"/>
</dbReference>
<dbReference type="FunFam" id="1.10.418.10:FF:000140">
    <property type="entry name" value="Dystonin"/>
    <property type="match status" value="1"/>
</dbReference>
<gene>
    <name evidence="4" type="ORF">AV530_009695</name>
</gene>
<dbReference type="EMBL" id="LSYS01002741">
    <property type="protein sequence ID" value="OPJ85727.1"/>
    <property type="molecule type" value="Genomic_DNA"/>
</dbReference>
<protein>
    <recommendedName>
        <fullName evidence="3">Calponin-homology (CH) domain-containing protein</fullName>
    </recommendedName>
</protein>